<reference evidence="1 2" key="1">
    <citation type="journal article" date="2022" name="DNA Res.">
        <title>Chromosomal-level genome assembly of the orchid tree Bauhinia variegata (Leguminosae; Cercidoideae) supports the allotetraploid origin hypothesis of Bauhinia.</title>
        <authorList>
            <person name="Zhong Y."/>
            <person name="Chen Y."/>
            <person name="Zheng D."/>
            <person name="Pang J."/>
            <person name="Liu Y."/>
            <person name="Luo S."/>
            <person name="Meng S."/>
            <person name="Qian L."/>
            <person name="Wei D."/>
            <person name="Dai S."/>
            <person name="Zhou R."/>
        </authorList>
    </citation>
    <scope>NUCLEOTIDE SEQUENCE [LARGE SCALE GENOMIC DNA]</scope>
    <source>
        <strain evidence="1">BV-YZ2020</strain>
    </source>
</reference>
<organism evidence="1 2">
    <name type="scientific">Bauhinia variegata</name>
    <name type="common">Purple orchid tree</name>
    <name type="synonym">Phanera variegata</name>
    <dbReference type="NCBI Taxonomy" id="167791"/>
    <lineage>
        <taxon>Eukaryota</taxon>
        <taxon>Viridiplantae</taxon>
        <taxon>Streptophyta</taxon>
        <taxon>Embryophyta</taxon>
        <taxon>Tracheophyta</taxon>
        <taxon>Spermatophyta</taxon>
        <taxon>Magnoliopsida</taxon>
        <taxon>eudicotyledons</taxon>
        <taxon>Gunneridae</taxon>
        <taxon>Pentapetalae</taxon>
        <taxon>rosids</taxon>
        <taxon>fabids</taxon>
        <taxon>Fabales</taxon>
        <taxon>Fabaceae</taxon>
        <taxon>Cercidoideae</taxon>
        <taxon>Cercideae</taxon>
        <taxon>Bauhiniinae</taxon>
        <taxon>Bauhinia</taxon>
    </lineage>
</organism>
<name>A0ACB9KRI6_BAUVA</name>
<evidence type="ECO:0000313" key="2">
    <source>
        <dbReference type="Proteomes" id="UP000828941"/>
    </source>
</evidence>
<dbReference type="EMBL" id="CM039438">
    <property type="protein sequence ID" value="KAI4299911.1"/>
    <property type="molecule type" value="Genomic_DNA"/>
</dbReference>
<protein>
    <submittedName>
        <fullName evidence="1">Uncharacterized protein</fullName>
    </submittedName>
</protein>
<accession>A0ACB9KRI6</accession>
<dbReference type="Proteomes" id="UP000828941">
    <property type="component" value="Chromosome 13"/>
</dbReference>
<sequence length="262" mass="29724">MDHNEFNGTLKNGMFMSLNDVMELDISNNNLTGRLPAGWISKYGYFSVSRNDFEDEIPKELCQVDHLVINLSYNRFSGAIPSCLDSSFLKFIHLQGNSLTGTIPRELSRCNQLVTMDMRDNKLSGNIPKGIYRLQDLSFLLLGGNALQGQLPSELCPVPNQKQFGSFDESSYKGNPYLDFPSRDKGIAALPTPPRHSNGKGKNESAIDFTAFGWTFAASFVMVQLTMVVVLRINSHWRRTWFYFIETCLYKCCGRFLPYAFY</sequence>
<proteinExistence type="predicted"/>
<evidence type="ECO:0000313" key="1">
    <source>
        <dbReference type="EMBL" id="KAI4299911.1"/>
    </source>
</evidence>
<gene>
    <name evidence="1" type="ORF">L6164_033331</name>
</gene>
<comment type="caution">
    <text evidence="1">The sequence shown here is derived from an EMBL/GenBank/DDBJ whole genome shotgun (WGS) entry which is preliminary data.</text>
</comment>
<keyword evidence="2" id="KW-1185">Reference proteome</keyword>